<keyword evidence="1" id="KW-1133">Transmembrane helix</keyword>
<comment type="caution">
    <text evidence="3">The sequence shown here is derived from an EMBL/GenBank/DDBJ whole genome shotgun (WGS) entry which is preliminary data.</text>
</comment>
<proteinExistence type="predicted"/>
<dbReference type="PANTHER" id="PTHR34475:SF1">
    <property type="entry name" value="CYTOSKELETON PROTEIN RODZ"/>
    <property type="match status" value="1"/>
</dbReference>
<keyword evidence="1" id="KW-0812">Transmembrane</keyword>
<evidence type="ECO:0000313" key="3">
    <source>
        <dbReference type="EMBL" id="PIZ92397.1"/>
    </source>
</evidence>
<feature type="transmembrane region" description="Helical" evidence="1">
    <location>
        <begin position="118"/>
        <end position="137"/>
    </location>
</feature>
<dbReference type="InterPro" id="IPR010982">
    <property type="entry name" value="Lambda_DNA-bd_dom_sf"/>
</dbReference>
<dbReference type="PANTHER" id="PTHR34475">
    <property type="match status" value="1"/>
</dbReference>
<name>A0A2M7V1X7_9BACT</name>
<dbReference type="Gene3D" id="1.10.260.40">
    <property type="entry name" value="lambda repressor-like DNA-binding domains"/>
    <property type="match status" value="1"/>
</dbReference>
<accession>A0A2M7V1X7</accession>
<dbReference type="GO" id="GO:0003677">
    <property type="term" value="F:DNA binding"/>
    <property type="evidence" value="ECO:0007669"/>
    <property type="project" value="InterPro"/>
</dbReference>
<protein>
    <recommendedName>
        <fullName evidence="2">HTH cro/C1-type domain-containing protein</fullName>
    </recommendedName>
</protein>
<evidence type="ECO:0000256" key="1">
    <source>
        <dbReference type="SAM" id="Phobius"/>
    </source>
</evidence>
<evidence type="ECO:0000313" key="4">
    <source>
        <dbReference type="Proteomes" id="UP000230078"/>
    </source>
</evidence>
<keyword evidence="1" id="KW-0472">Membrane</keyword>
<sequence length="240" mass="27239">MTAFTRKKIEDTHRVCFRLKEAREAAGFSIEQMSEKTKLSKTYIKALETCEFQNLPTGTVYQKNFIKRYLSVLDIPSTSYIQQFLIEEGYEQTKHEPQLQAHPHKPKSFLAFHALPGVMKYLGIAFVLLSVLGYLGWQVNRILEPPQLTLISPEDGHITSDEQITIRGLSDPETDITINGKGVSYTKEGQFEQALDLVEGVNTIVVEATKKHGQKTTETRYVTQRKIQQISVETSGETRS</sequence>
<feature type="domain" description="HTH cro/C1-type" evidence="2">
    <location>
        <begin position="19"/>
        <end position="81"/>
    </location>
</feature>
<dbReference type="Proteomes" id="UP000230078">
    <property type="component" value="Unassembled WGS sequence"/>
</dbReference>
<reference evidence="4" key="1">
    <citation type="submission" date="2017-09" db="EMBL/GenBank/DDBJ databases">
        <title>Depth-based differentiation of microbial function through sediment-hosted aquifers and enrichment of novel symbionts in the deep terrestrial subsurface.</title>
        <authorList>
            <person name="Probst A.J."/>
            <person name="Ladd B."/>
            <person name="Jarett J.K."/>
            <person name="Geller-Mcgrath D.E."/>
            <person name="Sieber C.M.K."/>
            <person name="Emerson J.B."/>
            <person name="Anantharaman K."/>
            <person name="Thomas B.C."/>
            <person name="Malmstrom R."/>
            <person name="Stieglmeier M."/>
            <person name="Klingl A."/>
            <person name="Woyke T."/>
            <person name="Ryan C.M."/>
            <person name="Banfield J.F."/>
        </authorList>
    </citation>
    <scope>NUCLEOTIDE SEQUENCE [LARGE SCALE GENOMIC DNA]</scope>
</reference>
<dbReference type="Pfam" id="PF09136">
    <property type="entry name" value="Glucodextran_B"/>
    <property type="match status" value="1"/>
</dbReference>
<dbReference type="InterPro" id="IPR050400">
    <property type="entry name" value="Bact_Cytoskel_RodZ"/>
</dbReference>
<dbReference type="PROSITE" id="PS50943">
    <property type="entry name" value="HTH_CROC1"/>
    <property type="match status" value="1"/>
</dbReference>
<evidence type="ECO:0000259" key="2">
    <source>
        <dbReference type="PROSITE" id="PS50943"/>
    </source>
</evidence>
<dbReference type="Gene3D" id="2.60.40.10">
    <property type="entry name" value="Immunoglobulins"/>
    <property type="match status" value="1"/>
</dbReference>
<dbReference type="SUPFAM" id="SSF47413">
    <property type="entry name" value="lambda repressor-like DNA-binding domains"/>
    <property type="match status" value="1"/>
</dbReference>
<dbReference type="CDD" id="cd00093">
    <property type="entry name" value="HTH_XRE"/>
    <property type="match status" value="1"/>
</dbReference>
<gene>
    <name evidence="3" type="ORF">COX83_04350</name>
</gene>
<organism evidence="3 4">
    <name type="scientific">Candidatus Magasanikbacteria bacterium CG_4_10_14_0_2_um_filter_41_31</name>
    <dbReference type="NCBI Taxonomy" id="1974639"/>
    <lineage>
        <taxon>Bacteria</taxon>
        <taxon>Candidatus Magasanikiibacteriota</taxon>
    </lineage>
</organism>
<dbReference type="AlphaFoldDB" id="A0A2M7V1X7"/>
<dbReference type="InterPro" id="IPR013783">
    <property type="entry name" value="Ig-like_fold"/>
</dbReference>
<dbReference type="EMBL" id="PFPI01000060">
    <property type="protein sequence ID" value="PIZ92397.1"/>
    <property type="molecule type" value="Genomic_DNA"/>
</dbReference>
<dbReference type="InterPro" id="IPR001387">
    <property type="entry name" value="Cro/C1-type_HTH"/>
</dbReference>
<dbReference type="Pfam" id="PF13413">
    <property type="entry name" value="HTH_25"/>
    <property type="match status" value="1"/>
</dbReference>